<accession>A0A2M4D131</accession>
<dbReference type="AlphaFoldDB" id="A0A2M4D131"/>
<organism evidence="1">
    <name type="scientific">Anopheles darlingi</name>
    <name type="common">Mosquito</name>
    <dbReference type="NCBI Taxonomy" id="43151"/>
    <lineage>
        <taxon>Eukaryota</taxon>
        <taxon>Metazoa</taxon>
        <taxon>Ecdysozoa</taxon>
        <taxon>Arthropoda</taxon>
        <taxon>Hexapoda</taxon>
        <taxon>Insecta</taxon>
        <taxon>Pterygota</taxon>
        <taxon>Neoptera</taxon>
        <taxon>Endopterygota</taxon>
        <taxon>Diptera</taxon>
        <taxon>Nematocera</taxon>
        <taxon>Culicoidea</taxon>
        <taxon>Culicidae</taxon>
        <taxon>Anophelinae</taxon>
        <taxon>Anopheles</taxon>
    </lineage>
</organism>
<reference evidence="1" key="1">
    <citation type="submission" date="2018-01" db="EMBL/GenBank/DDBJ databases">
        <title>An insight into the sialome of Amazonian anophelines.</title>
        <authorList>
            <person name="Ribeiro J.M."/>
            <person name="Scarpassa V."/>
            <person name="Calvo E."/>
        </authorList>
    </citation>
    <scope>NUCLEOTIDE SEQUENCE</scope>
</reference>
<dbReference type="EMBL" id="GGFL01007115">
    <property type="protein sequence ID" value="MBW71293.1"/>
    <property type="molecule type" value="Transcribed_RNA"/>
</dbReference>
<evidence type="ECO:0000313" key="1">
    <source>
        <dbReference type="EMBL" id="MBW71293.1"/>
    </source>
</evidence>
<sequence length="99" mass="11281">MPTESVAFVPSSLLLLLVLLERVMPRRLVRMVVVVVMMGTTCHYFMQRIAANGRGCQLRRQHTGGFTIRILLQERTLYRRSGPRMRAFICSRPTVTAGC</sequence>
<proteinExistence type="predicted"/>
<protein>
    <submittedName>
        <fullName evidence="1">Putative secreted protein</fullName>
    </submittedName>
</protein>
<name>A0A2M4D131_ANODA</name>